<keyword evidence="7 9" id="KW-0862">Zinc</keyword>
<organism evidence="12 13">
    <name type="scientific">Tachysurus vachellii</name>
    <name type="common">Darkbarbel catfish</name>
    <name type="synonym">Pelteobagrus vachellii</name>
    <dbReference type="NCBI Taxonomy" id="175792"/>
    <lineage>
        <taxon>Eukaryota</taxon>
        <taxon>Metazoa</taxon>
        <taxon>Chordata</taxon>
        <taxon>Craniata</taxon>
        <taxon>Vertebrata</taxon>
        <taxon>Euteleostomi</taxon>
        <taxon>Actinopterygii</taxon>
        <taxon>Neopterygii</taxon>
        <taxon>Teleostei</taxon>
        <taxon>Ostariophysi</taxon>
        <taxon>Siluriformes</taxon>
        <taxon>Bagridae</taxon>
        <taxon>Tachysurus</taxon>
    </lineage>
</organism>
<accession>A0AA88IWW9</accession>
<evidence type="ECO:0000256" key="6">
    <source>
        <dbReference type="ARBA" id="ARBA00022771"/>
    </source>
</evidence>
<dbReference type="GO" id="GO:0007219">
    <property type="term" value="P:Notch signaling pathway"/>
    <property type="evidence" value="ECO:0007669"/>
    <property type="project" value="InterPro"/>
</dbReference>
<evidence type="ECO:0000313" key="12">
    <source>
        <dbReference type="EMBL" id="KAK2821714.1"/>
    </source>
</evidence>
<feature type="compositionally biased region" description="Basic and acidic residues" evidence="10">
    <location>
        <begin position="674"/>
        <end position="683"/>
    </location>
</feature>
<feature type="region of interest" description="Disordered" evidence="10">
    <location>
        <begin position="651"/>
        <end position="683"/>
    </location>
</feature>
<dbReference type="GO" id="GO:0016567">
    <property type="term" value="P:protein ubiquitination"/>
    <property type="evidence" value="ECO:0007669"/>
    <property type="project" value="UniProtKB-UniRule"/>
</dbReference>
<dbReference type="InterPro" id="IPR017907">
    <property type="entry name" value="Znf_RING_CS"/>
</dbReference>
<feature type="compositionally biased region" description="Basic and acidic residues" evidence="10">
    <location>
        <begin position="654"/>
        <end position="667"/>
    </location>
</feature>
<keyword evidence="6 8" id="KW-0863">Zinc-finger</keyword>
<feature type="compositionally biased region" description="Polar residues" evidence="10">
    <location>
        <begin position="25"/>
        <end position="35"/>
    </location>
</feature>
<sequence>MAEPMELDTLNPSQVRVQDPDKPRQTSTTPNTQDLHTAGLGESGPGDLYATKESEGMDIDQSSSGNEADLYTAAPGGSGSVAVAAAQISSKSENSPTVTEGLHHNPLEMGASGLDLYSDPSAASVTPQALNGSDEEAQNPAAVAEGVKQMSASVTKSSDTTNNKPPDDQKVTADKNEISPSAPRDVAKFYVKVDWSGELPEKWERHLQKALQTWCNSEVTGKCSIDAVHLLQDGCTAEVEVTPSSALKDMQTATLTFKQLKKEAKVYFQKSELEPENKSFTLKEYMNVTAAETQDAETIADAGASSIAQRHNENPGASGAFTVPPFLYFYLIQAYKKEVENIENEFGVKIKAETCISFSAEKNESDSNVRRATEAFSELYLSKANKTKSIPIPQTHMESEIMKEVLHNIPNDKAKIMLSMSANNHLLFGPEDMISTVANRLNLDGGDERASFNLNKSHNMTSSSNWTETWKTSQSLDMDIKDTHTQIEMDEAHWQLMEAACTEQISEIQNKYGVAFHAEPVHGSIKVSARSVGTHKFNLEAHALSALTHLYQKVVTSAVTCDLKDASYIEIVSQVFMRIQSQRTCVGGGTRNGSWKLFGLPKHLVTAIGDIEKTIGQPVFDEKMKKLLGYPWKFSQASGFQKDEMETDVMGGEHGTDLRGERDDPEFTQKFPKKTKDDDKKEENDDMCPICLDTFTQKTKLKCGHEFCKECLQQSIKSSGEICPVCKKIFGKLKGTQPDGQMNWRILKRHSLPGFRHCDTIEIHYNIPSGIQTTDHPNPGKPYHGTSRTAYLPDNFEGQQVLQLLKRAFDEKLVFTVGLSTTSGIDNAVIWNDIHHKTNREGGPQGYGYPDPDYLRRVKEELKAKGIE</sequence>
<evidence type="ECO:0000313" key="13">
    <source>
        <dbReference type="Proteomes" id="UP001187315"/>
    </source>
</evidence>
<reference evidence="12" key="1">
    <citation type="submission" date="2023-08" db="EMBL/GenBank/DDBJ databases">
        <title>Pelteobagrus vachellii genome.</title>
        <authorList>
            <person name="Liu H."/>
        </authorList>
    </citation>
    <scope>NUCLEOTIDE SEQUENCE</scope>
    <source>
        <strain evidence="12">PRFRI_2022a</strain>
        <tissue evidence="12">Muscle</tissue>
    </source>
</reference>
<evidence type="ECO:0000256" key="8">
    <source>
        <dbReference type="PROSITE-ProRule" id="PRU00175"/>
    </source>
</evidence>
<gene>
    <name evidence="12" type="ORF">Q7C36_021057</name>
</gene>
<dbReference type="InterPro" id="IPR039398">
    <property type="entry name" value="Deltex_fam"/>
</dbReference>
<keyword evidence="13" id="KW-1185">Reference proteome</keyword>
<feature type="compositionally biased region" description="Basic and acidic residues" evidence="10">
    <location>
        <begin position="165"/>
        <end position="177"/>
    </location>
</feature>
<proteinExistence type="inferred from homology"/>
<dbReference type="GO" id="GO:0005737">
    <property type="term" value="C:cytoplasm"/>
    <property type="evidence" value="ECO:0007669"/>
    <property type="project" value="UniProtKB-SubCell"/>
</dbReference>
<evidence type="ECO:0000256" key="3">
    <source>
        <dbReference type="ARBA" id="ARBA00009413"/>
    </source>
</evidence>
<dbReference type="Gene3D" id="3.30.40.10">
    <property type="entry name" value="Zinc/RING finger domain, C3HC4 (zinc finger)"/>
    <property type="match status" value="1"/>
</dbReference>
<dbReference type="Proteomes" id="UP001187315">
    <property type="component" value="Unassembled WGS sequence"/>
</dbReference>
<comment type="caution">
    <text evidence="12">The sequence shown here is derived from an EMBL/GenBank/DDBJ whole genome shotgun (WGS) entry which is preliminary data.</text>
</comment>
<comment type="pathway">
    <text evidence="2 9">Protein modification; protein ubiquitination.</text>
</comment>
<comment type="subcellular location">
    <subcellularLocation>
        <location evidence="9">Cytoplasm</location>
    </subcellularLocation>
</comment>
<dbReference type="InterPro" id="IPR039399">
    <property type="entry name" value="Deltex_C_sf"/>
</dbReference>
<dbReference type="InterPro" id="IPR048409">
    <property type="entry name" value="DTX3L_KH-like"/>
</dbReference>
<dbReference type="AlphaFoldDB" id="A0AA88IWW9"/>
<feature type="compositionally biased region" description="Polar residues" evidence="10">
    <location>
        <begin position="87"/>
        <end position="98"/>
    </location>
</feature>
<evidence type="ECO:0000256" key="2">
    <source>
        <dbReference type="ARBA" id="ARBA00004906"/>
    </source>
</evidence>
<dbReference type="InterPro" id="IPR013083">
    <property type="entry name" value="Znf_RING/FYVE/PHD"/>
</dbReference>
<dbReference type="SUPFAM" id="SSF57850">
    <property type="entry name" value="RING/U-box"/>
    <property type="match status" value="1"/>
</dbReference>
<dbReference type="Gene3D" id="3.30.390.130">
    <property type="match status" value="1"/>
</dbReference>
<feature type="compositionally biased region" description="Polar residues" evidence="10">
    <location>
        <begin position="150"/>
        <end position="164"/>
    </location>
</feature>
<evidence type="ECO:0000256" key="7">
    <source>
        <dbReference type="ARBA" id="ARBA00022833"/>
    </source>
</evidence>
<dbReference type="InterPro" id="IPR018957">
    <property type="entry name" value="Znf_C3HC4_RING-type"/>
</dbReference>
<evidence type="ECO:0000256" key="10">
    <source>
        <dbReference type="SAM" id="MobiDB-lite"/>
    </source>
</evidence>
<keyword evidence="5 9" id="KW-0479">Metal-binding</keyword>
<dbReference type="EMBL" id="JAVHJS010000022">
    <property type="protein sequence ID" value="KAK2821714.1"/>
    <property type="molecule type" value="Genomic_DNA"/>
</dbReference>
<evidence type="ECO:0000256" key="5">
    <source>
        <dbReference type="ARBA" id="ARBA00022723"/>
    </source>
</evidence>
<dbReference type="InterPro" id="IPR039396">
    <property type="entry name" value="Deltex_C"/>
</dbReference>
<dbReference type="CDD" id="cd09633">
    <property type="entry name" value="Deltex_C"/>
    <property type="match status" value="1"/>
</dbReference>
<evidence type="ECO:0000256" key="4">
    <source>
        <dbReference type="ARBA" id="ARBA00022679"/>
    </source>
</evidence>
<dbReference type="EC" id="2.3.2.27" evidence="9"/>
<dbReference type="InterPro" id="IPR001841">
    <property type="entry name" value="Znf_RING"/>
</dbReference>
<evidence type="ECO:0000256" key="9">
    <source>
        <dbReference type="RuleBase" id="RU367105"/>
    </source>
</evidence>
<keyword evidence="9" id="KW-0963">Cytoplasm</keyword>
<feature type="compositionally biased region" description="Polar residues" evidence="10">
    <location>
        <begin position="121"/>
        <end position="131"/>
    </location>
</feature>
<dbReference type="Pfam" id="PF18102">
    <property type="entry name" value="DTC"/>
    <property type="match status" value="1"/>
</dbReference>
<feature type="region of interest" description="Disordered" evidence="10">
    <location>
        <begin position="1"/>
        <end position="180"/>
    </location>
</feature>
<feature type="domain" description="RING-type" evidence="11">
    <location>
        <begin position="688"/>
        <end position="727"/>
    </location>
</feature>
<dbReference type="PANTHER" id="PTHR12622">
    <property type="entry name" value="DELTEX-RELATED"/>
    <property type="match status" value="1"/>
</dbReference>
<dbReference type="SMART" id="SM00184">
    <property type="entry name" value="RING"/>
    <property type="match status" value="1"/>
</dbReference>
<dbReference type="GO" id="GO:0008270">
    <property type="term" value="F:zinc ion binding"/>
    <property type="evidence" value="ECO:0007669"/>
    <property type="project" value="UniProtKB-KW"/>
</dbReference>
<dbReference type="Pfam" id="PF21718">
    <property type="entry name" value="KH_DTX3L"/>
    <property type="match status" value="1"/>
</dbReference>
<comment type="similarity">
    <text evidence="3 9">Belongs to the Deltex family.</text>
</comment>
<comment type="catalytic activity">
    <reaction evidence="1 9">
        <text>S-ubiquitinyl-[E2 ubiquitin-conjugating enzyme]-L-cysteine + [acceptor protein]-L-lysine = [E2 ubiquitin-conjugating enzyme]-L-cysteine + N(6)-ubiquitinyl-[acceptor protein]-L-lysine.</text>
        <dbReference type="EC" id="2.3.2.27"/>
    </reaction>
</comment>
<evidence type="ECO:0000259" key="11">
    <source>
        <dbReference type="PROSITE" id="PS50089"/>
    </source>
</evidence>
<dbReference type="Pfam" id="PF00097">
    <property type="entry name" value="zf-C3HC4"/>
    <property type="match status" value="1"/>
</dbReference>
<dbReference type="PROSITE" id="PS00518">
    <property type="entry name" value="ZF_RING_1"/>
    <property type="match status" value="1"/>
</dbReference>
<protein>
    <recommendedName>
        <fullName evidence="9">E3 ubiquitin-protein ligase</fullName>
        <ecNumber evidence="9">2.3.2.27</ecNumber>
    </recommendedName>
</protein>
<evidence type="ECO:0000256" key="1">
    <source>
        <dbReference type="ARBA" id="ARBA00000900"/>
    </source>
</evidence>
<keyword evidence="4 9" id="KW-0808">Transferase</keyword>
<name>A0AA88IWW9_TACVA</name>
<dbReference type="PROSITE" id="PS50089">
    <property type="entry name" value="ZF_RING_2"/>
    <property type="match status" value="1"/>
</dbReference>
<dbReference type="GO" id="GO:0061630">
    <property type="term" value="F:ubiquitin protein ligase activity"/>
    <property type="evidence" value="ECO:0007669"/>
    <property type="project" value="UniProtKB-UniRule"/>
</dbReference>